<accession>A0A0D2KIP5</accession>
<sequence>MRSPSLYSQDDPITAAMKPPVSETEAERVIRLEHEAEAKRISEQIDEDLREERERNKKKRTDVKLLLLGQAESGKSTLQKQFQLMYKPNSIDQERLSWRTVIYFNVVRSIKHILTTLEAWDDVVDDGDDNPALEELTSNGHAIASSSMMDVDANGAQSSSNASANPNNAGAIQIANLRRRLSPLVEMDSQLADRLSGGISVSGSGKGGVYVRSGWQARTIENAIGKLKNKRPNTSSEKARESVSSELPPDPMVEEVARLLEAKEDDIHELWGHLTVKHMITKRRLKLDEWSEFFLKHISRVASTDYVPTTDDILHARIQTMGVAEHIFDVTIHGKAVTWHLYDVGGARGQRHSWVPYFDDANAIIFVAPVSAFDQYLEEDPRTNRIDDSLQLFTQICSNALLKSVHLVLFLNKTDLLRSKLDKGLKVRKYITSFGERSNDYETVVQYFRAHFLQVHRRNNENRRVLYTHFTSVVDTKATQRIIGNVRDSIFRGYLQSAALV</sequence>
<dbReference type="GO" id="GO:0046872">
    <property type="term" value="F:metal ion binding"/>
    <property type="evidence" value="ECO:0007669"/>
    <property type="project" value="UniProtKB-KW"/>
</dbReference>
<dbReference type="PANTHER" id="PTHR10218">
    <property type="entry name" value="GTP-BINDING PROTEIN ALPHA SUBUNIT"/>
    <property type="match status" value="1"/>
</dbReference>
<feature type="binding site" evidence="4">
    <location>
        <begin position="314"/>
        <end position="320"/>
    </location>
    <ligand>
        <name>GTP</name>
        <dbReference type="ChEBI" id="CHEBI:37565"/>
    </ligand>
</feature>
<dbReference type="PRINTS" id="PR00318">
    <property type="entry name" value="GPROTEINA"/>
</dbReference>
<dbReference type="EMBL" id="KN817676">
    <property type="protein sequence ID" value="KJA14527.1"/>
    <property type="molecule type" value="Genomic_DNA"/>
</dbReference>
<dbReference type="OrthoDB" id="5817230at2759"/>
<evidence type="ECO:0000313" key="7">
    <source>
        <dbReference type="EMBL" id="KJA14527.1"/>
    </source>
</evidence>
<dbReference type="GO" id="GO:0001664">
    <property type="term" value="F:G protein-coupled receptor binding"/>
    <property type="evidence" value="ECO:0007669"/>
    <property type="project" value="TreeGrafter"/>
</dbReference>
<evidence type="ECO:0008006" key="9">
    <source>
        <dbReference type="Google" id="ProtNLM"/>
    </source>
</evidence>
<feature type="region of interest" description="Disordered" evidence="6">
    <location>
        <begin position="1"/>
        <end position="26"/>
    </location>
</feature>
<dbReference type="GO" id="GO:0005834">
    <property type="term" value="C:heterotrimeric G-protein complex"/>
    <property type="evidence" value="ECO:0007669"/>
    <property type="project" value="TreeGrafter"/>
</dbReference>
<dbReference type="OMA" id="WRTVIYF"/>
<dbReference type="STRING" id="945553.A0A0D2KIP5"/>
<dbReference type="GO" id="GO:0005525">
    <property type="term" value="F:GTP binding"/>
    <property type="evidence" value="ECO:0007669"/>
    <property type="project" value="UniProtKB-KW"/>
</dbReference>
<dbReference type="SMART" id="SM00275">
    <property type="entry name" value="G_alpha"/>
    <property type="match status" value="1"/>
</dbReference>
<dbReference type="GO" id="GO:0005737">
    <property type="term" value="C:cytoplasm"/>
    <property type="evidence" value="ECO:0007669"/>
    <property type="project" value="TreeGrafter"/>
</dbReference>
<dbReference type="PROSITE" id="PS51882">
    <property type="entry name" value="G_ALPHA"/>
    <property type="match status" value="1"/>
</dbReference>
<feature type="binding site" evidence="4">
    <location>
        <begin position="412"/>
        <end position="415"/>
    </location>
    <ligand>
        <name>GTP</name>
        <dbReference type="ChEBI" id="CHEBI:37565"/>
    </ligand>
</feature>
<organism evidence="7 8">
    <name type="scientific">Hypholoma sublateritium (strain FD-334 SS-4)</name>
    <dbReference type="NCBI Taxonomy" id="945553"/>
    <lineage>
        <taxon>Eukaryota</taxon>
        <taxon>Fungi</taxon>
        <taxon>Dikarya</taxon>
        <taxon>Basidiomycota</taxon>
        <taxon>Agaricomycotina</taxon>
        <taxon>Agaricomycetes</taxon>
        <taxon>Agaricomycetidae</taxon>
        <taxon>Agaricales</taxon>
        <taxon>Agaricineae</taxon>
        <taxon>Strophariaceae</taxon>
        <taxon>Hypholoma</taxon>
    </lineage>
</organism>
<keyword evidence="5" id="KW-0460">Magnesium</keyword>
<reference evidence="8" key="1">
    <citation type="submission" date="2014-04" db="EMBL/GenBank/DDBJ databases">
        <title>Evolutionary Origins and Diversification of the Mycorrhizal Mutualists.</title>
        <authorList>
            <consortium name="DOE Joint Genome Institute"/>
            <consortium name="Mycorrhizal Genomics Consortium"/>
            <person name="Kohler A."/>
            <person name="Kuo A."/>
            <person name="Nagy L.G."/>
            <person name="Floudas D."/>
            <person name="Copeland A."/>
            <person name="Barry K.W."/>
            <person name="Cichocki N."/>
            <person name="Veneault-Fourrey C."/>
            <person name="LaButti K."/>
            <person name="Lindquist E.A."/>
            <person name="Lipzen A."/>
            <person name="Lundell T."/>
            <person name="Morin E."/>
            <person name="Murat C."/>
            <person name="Riley R."/>
            <person name="Ohm R."/>
            <person name="Sun H."/>
            <person name="Tunlid A."/>
            <person name="Henrissat B."/>
            <person name="Grigoriev I.V."/>
            <person name="Hibbett D.S."/>
            <person name="Martin F."/>
        </authorList>
    </citation>
    <scope>NUCLEOTIDE SEQUENCE [LARGE SCALE GENOMIC DNA]</scope>
    <source>
        <strain evidence="8">FD-334 SS-4</strain>
    </source>
</reference>
<evidence type="ECO:0000256" key="6">
    <source>
        <dbReference type="SAM" id="MobiDB-lite"/>
    </source>
</evidence>
<evidence type="ECO:0000256" key="1">
    <source>
        <dbReference type="ARBA" id="ARBA00022741"/>
    </source>
</evidence>
<dbReference type="Gene3D" id="1.10.400.10">
    <property type="entry name" value="GI Alpha 1, domain 2-like"/>
    <property type="match status" value="1"/>
</dbReference>
<dbReference type="SUPFAM" id="SSF52540">
    <property type="entry name" value="P-loop containing nucleoside triphosphate hydrolases"/>
    <property type="match status" value="1"/>
</dbReference>
<evidence type="ECO:0000256" key="2">
    <source>
        <dbReference type="ARBA" id="ARBA00023134"/>
    </source>
</evidence>
<dbReference type="InterPro" id="IPR027417">
    <property type="entry name" value="P-loop_NTPase"/>
</dbReference>
<proteinExistence type="predicted"/>
<keyword evidence="8" id="KW-1185">Reference proteome</keyword>
<feature type="binding site" evidence="5">
    <location>
        <position position="320"/>
    </location>
    <ligand>
        <name>Mg(2+)</name>
        <dbReference type="ChEBI" id="CHEBI:18420"/>
    </ligand>
</feature>
<dbReference type="Gene3D" id="3.40.50.300">
    <property type="entry name" value="P-loop containing nucleotide triphosphate hydrolases"/>
    <property type="match status" value="2"/>
</dbReference>
<protein>
    <recommendedName>
        <fullName evidence="9">Guanine nucleotide-binding protein alpha-4 subunit</fullName>
    </recommendedName>
</protein>
<evidence type="ECO:0000256" key="5">
    <source>
        <dbReference type="PIRSR" id="PIRSR601019-2"/>
    </source>
</evidence>
<dbReference type="FunFam" id="3.40.50.300:FF:000720">
    <property type="entry name" value="Guanine nucleotide-binding protein G(k) subunit alpha"/>
    <property type="match status" value="1"/>
</dbReference>
<keyword evidence="5" id="KW-0479">Metal-binding</keyword>
<dbReference type="SUPFAM" id="SSF47895">
    <property type="entry name" value="Transducin (alpha subunit), insertion domain"/>
    <property type="match status" value="1"/>
</dbReference>
<keyword evidence="1 4" id="KW-0547">Nucleotide-binding</keyword>
<dbReference type="InterPro" id="IPR011025">
    <property type="entry name" value="GproteinA_insert"/>
</dbReference>
<dbReference type="InterPro" id="IPR001019">
    <property type="entry name" value="Gprotein_alpha_su"/>
</dbReference>
<evidence type="ECO:0000256" key="4">
    <source>
        <dbReference type="PIRSR" id="PIRSR601019-1"/>
    </source>
</evidence>
<dbReference type="GO" id="GO:0007188">
    <property type="term" value="P:adenylate cyclase-modulating G protein-coupled receptor signaling pathway"/>
    <property type="evidence" value="ECO:0007669"/>
    <property type="project" value="TreeGrafter"/>
</dbReference>
<keyword evidence="3" id="KW-0807">Transducer</keyword>
<dbReference type="Pfam" id="PF00503">
    <property type="entry name" value="G-alpha"/>
    <property type="match status" value="1"/>
</dbReference>
<name>A0A0D2KIP5_HYPSF</name>
<evidence type="ECO:0000313" key="8">
    <source>
        <dbReference type="Proteomes" id="UP000054270"/>
    </source>
</evidence>
<dbReference type="GO" id="GO:0003924">
    <property type="term" value="F:GTPase activity"/>
    <property type="evidence" value="ECO:0007669"/>
    <property type="project" value="InterPro"/>
</dbReference>
<gene>
    <name evidence="7" type="ORF">HYPSUDRAFT_150278</name>
</gene>
<dbReference type="GO" id="GO:0031683">
    <property type="term" value="F:G-protein beta/gamma-subunit complex binding"/>
    <property type="evidence" value="ECO:0007669"/>
    <property type="project" value="InterPro"/>
</dbReference>
<keyword evidence="2 4" id="KW-0342">GTP-binding</keyword>
<feature type="region of interest" description="Disordered" evidence="6">
    <location>
        <begin position="227"/>
        <end position="248"/>
    </location>
</feature>
<evidence type="ECO:0000256" key="3">
    <source>
        <dbReference type="ARBA" id="ARBA00023224"/>
    </source>
</evidence>
<dbReference type="PANTHER" id="PTHR10218:SF360">
    <property type="entry name" value="GUANINE NUCLEOTIDE-BINDING PROTEIN SUBUNIT ALPHA HOMOLOG"/>
    <property type="match status" value="1"/>
</dbReference>
<dbReference type="AlphaFoldDB" id="A0A0D2KIP5"/>
<dbReference type="Proteomes" id="UP000054270">
    <property type="component" value="Unassembled WGS sequence"/>
</dbReference>